<dbReference type="Pfam" id="PF21349">
    <property type="entry name" value="RUBY_RBDX"/>
    <property type="match status" value="1"/>
</dbReference>
<evidence type="ECO:0000256" key="1">
    <source>
        <dbReference type="ARBA" id="ARBA00001965"/>
    </source>
</evidence>
<evidence type="ECO:0000313" key="4">
    <source>
        <dbReference type="Proteomes" id="UP000238164"/>
    </source>
</evidence>
<comment type="cofactor">
    <cofactor evidence="1">
        <name>Fe(3+)</name>
        <dbReference type="ChEBI" id="CHEBI:29034"/>
    </cofactor>
</comment>
<evidence type="ECO:0000259" key="2">
    <source>
        <dbReference type="Pfam" id="PF21349"/>
    </source>
</evidence>
<evidence type="ECO:0000313" key="3">
    <source>
        <dbReference type="EMBL" id="SPD86408.1"/>
    </source>
</evidence>
<proteinExistence type="predicted"/>
<gene>
    <name evidence="3" type="ORF">MPLG2_1372</name>
</gene>
<keyword evidence="4" id="KW-1185">Reference proteome</keyword>
<organism evidence="3 4">
    <name type="scientific">Micropruina glycogenica</name>
    <dbReference type="NCBI Taxonomy" id="75385"/>
    <lineage>
        <taxon>Bacteria</taxon>
        <taxon>Bacillati</taxon>
        <taxon>Actinomycetota</taxon>
        <taxon>Actinomycetes</taxon>
        <taxon>Propionibacteriales</taxon>
        <taxon>Nocardioidaceae</taxon>
        <taxon>Micropruina</taxon>
    </lineage>
</organism>
<dbReference type="Gene3D" id="2.20.28.10">
    <property type="match status" value="1"/>
</dbReference>
<protein>
    <recommendedName>
        <fullName evidence="2">Rubrerythrin rubredoxin-like domain-containing protein</fullName>
    </recommendedName>
</protein>
<dbReference type="AlphaFoldDB" id="A0A2N9JFX5"/>
<dbReference type="InterPro" id="IPR048574">
    <property type="entry name" value="RUBY_RBDX"/>
</dbReference>
<name>A0A2N9JFX5_9ACTN</name>
<dbReference type="KEGG" id="mgg:MPLG2_1372"/>
<dbReference type="EMBL" id="LT985188">
    <property type="protein sequence ID" value="SPD86408.1"/>
    <property type="molecule type" value="Genomic_DNA"/>
</dbReference>
<dbReference type="SUPFAM" id="SSF57802">
    <property type="entry name" value="Rubredoxin-like"/>
    <property type="match status" value="1"/>
</dbReference>
<dbReference type="Proteomes" id="UP000238164">
    <property type="component" value="Chromosome 1"/>
</dbReference>
<reference evidence="3 4" key="1">
    <citation type="submission" date="2018-02" db="EMBL/GenBank/DDBJ databases">
        <authorList>
            <person name="Cohen D.B."/>
            <person name="Kent A.D."/>
        </authorList>
    </citation>
    <scope>NUCLEOTIDE SEQUENCE [LARGE SCALE GENOMIC DNA]</scope>
    <source>
        <strain evidence="3">1</strain>
    </source>
</reference>
<feature type="domain" description="Rubrerythrin rubredoxin-like" evidence="2">
    <location>
        <begin position="161"/>
        <end position="184"/>
    </location>
</feature>
<accession>A0A2N9JFX5</accession>
<sequence length="195" mass="21876">MRNRIVLDGAATIFFLTTRKPHQGRVISGYYHVGWYTEGTQGAVNRDYALAADKMHFIDPILASDLAEPLAAIGSTQFRTMKPIDVETVATLRRICDERPDRTAEYLGEVERIEAFARARSGYAYPSWGREAGFSWADAPEYYQTDAELSKVPNSSRNRKWRCRECGYVIKSGALLKKCPLCKQMATLAPAEEGA</sequence>